<dbReference type="GO" id="GO:0016787">
    <property type="term" value="F:hydrolase activity"/>
    <property type="evidence" value="ECO:0007669"/>
    <property type="project" value="UniProtKB-KW"/>
</dbReference>
<dbReference type="Pfam" id="PF00515">
    <property type="entry name" value="TPR_1"/>
    <property type="match status" value="1"/>
</dbReference>
<dbReference type="InterPro" id="IPR011990">
    <property type="entry name" value="TPR-like_helical_dom_sf"/>
</dbReference>
<keyword evidence="1" id="KW-0802">TPR repeat</keyword>
<dbReference type="PANTHER" id="PTHR46825">
    <property type="entry name" value="D-ALANYL-D-ALANINE-CARBOXYPEPTIDASE/ENDOPEPTIDASE AMPH"/>
    <property type="match status" value="1"/>
</dbReference>
<feature type="repeat" description="TPR" evidence="1">
    <location>
        <begin position="818"/>
        <end position="851"/>
    </location>
</feature>
<dbReference type="SUPFAM" id="SSF48452">
    <property type="entry name" value="TPR-like"/>
    <property type="match status" value="1"/>
</dbReference>
<comment type="caution">
    <text evidence="3">The sequence shown here is derived from an EMBL/GenBank/DDBJ whole genome shotgun (WGS) entry which is preliminary data.</text>
</comment>
<dbReference type="RefSeq" id="WP_379935174.1">
    <property type="nucleotide sequence ID" value="NZ_JBHTHY010000011.1"/>
</dbReference>
<evidence type="ECO:0000259" key="2">
    <source>
        <dbReference type="Pfam" id="PF00144"/>
    </source>
</evidence>
<reference evidence="4" key="1">
    <citation type="journal article" date="2019" name="Int. J. Syst. Evol. Microbiol.">
        <title>The Global Catalogue of Microorganisms (GCM) 10K type strain sequencing project: providing services to taxonomists for standard genome sequencing and annotation.</title>
        <authorList>
            <consortium name="The Broad Institute Genomics Platform"/>
            <consortium name="The Broad Institute Genome Sequencing Center for Infectious Disease"/>
            <person name="Wu L."/>
            <person name="Ma J."/>
        </authorList>
    </citation>
    <scope>NUCLEOTIDE SEQUENCE [LARGE SCALE GENOMIC DNA]</scope>
    <source>
        <strain evidence="4">CCUG 61948</strain>
    </source>
</reference>
<dbReference type="Gene3D" id="1.25.40.10">
    <property type="entry name" value="Tetratricopeptide repeat domain"/>
    <property type="match status" value="2"/>
</dbReference>
<dbReference type="Gene3D" id="3.60.60.10">
    <property type="entry name" value="Penicillin V Acylase, Chain A"/>
    <property type="match status" value="1"/>
</dbReference>
<dbReference type="PANTHER" id="PTHR46825:SF9">
    <property type="entry name" value="BETA-LACTAMASE-RELATED DOMAIN-CONTAINING PROTEIN"/>
    <property type="match status" value="1"/>
</dbReference>
<feature type="repeat" description="TPR" evidence="1">
    <location>
        <begin position="342"/>
        <end position="375"/>
    </location>
</feature>
<feature type="domain" description="Beta-lactamase-related" evidence="2">
    <location>
        <begin position="404"/>
        <end position="726"/>
    </location>
</feature>
<dbReference type="SUPFAM" id="SSF56601">
    <property type="entry name" value="beta-lactamase/transpeptidase-like"/>
    <property type="match status" value="1"/>
</dbReference>
<dbReference type="InterPro" id="IPR050491">
    <property type="entry name" value="AmpC-like"/>
</dbReference>
<keyword evidence="3" id="KW-0378">Hydrolase</keyword>
<protein>
    <submittedName>
        <fullName evidence="3">Serine hydrolase</fullName>
    </submittedName>
</protein>
<evidence type="ECO:0000313" key="4">
    <source>
        <dbReference type="Proteomes" id="UP001597012"/>
    </source>
</evidence>
<accession>A0ABW3B6B8</accession>
<dbReference type="Proteomes" id="UP001597012">
    <property type="component" value="Unassembled WGS sequence"/>
</dbReference>
<dbReference type="Pfam" id="PF13181">
    <property type="entry name" value="TPR_8"/>
    <property type="match status" value="1"/>
</dbReference>
<dbReference type="InterPro" id="IPR012338">
    <property type="entry name" value="Beta-lactam/transpept-like"/>
</dbReference>
<feature type="repeat" description="TPR" evidence="1">
    <location>
        <begin position="784"/>
        <end position="817"/>
    </location>
</feature>
<organism evidence="3 4">
    <name type="scientific">Maribacter chungangensis</name>
    <dbReference type="NCBI Taxonomy" id="1069117"/>
    <lineage>
        <taxon>Bacteria</taxon>
        <taxon>Pseudomonadati</taxon>
        <taxon>Bacteroidota</taxon>
        <taxon>Flavobacteriia</taxon>
        <taxon>Flavobacteriales</taxon>
        <taxon>Flavobacteriaceae</taxon>
        <taxon>Maribacter</taxon>
    </lineage>
</organism>
<dbReference type="Pfam" id="PF00144">
    <property type="entry name" value="Beta-lactamase"/>
    <property type="match status" value="1"/>
</dbReference>
<evidence type="ECO:0000313" key="3">
    <source>
        <dbReference type="EMBL" id="MFD0798436.1"/>
    </source>
</evidence>
<dbReference type="Gene3D" id="3.40.710.10">
    <property type="entry name" value="DD-peptidase/beta-lactamase superfamily"/>
    <property type="match status" value="1"/>
</dbReference>
<evidence type="ECO:0000256" key="1">
    <source>
        <dbReference type="PROSITE-ProRule" id="PRU00339"/>
    </source>
</evidence>
<gene>
    <name evidence="3" type="ORF">ACFQZJ_13270</name>
</gene>
<dbReference type="SUPFAM" id="SSF56235">
    <property type="entry name" value="N-terminal nucleophile aminohydrolases (Ntn hydrolases)"/>
    <property type="match status" value="1"/>
</dbReference>
<dbReference type="InterPro" id="IPR001466">
    <property type="entry name" value="Beta-lactam-related"/>
</dbReference>
<sequence>MKNKLLLVLILTTFNLQQVLPCTMYKITKDGKTIVGNNEDFLSPNNQFWFEVSGDKKFGVMYMGLTNNFAQGAINEAGLVFDGFAEPELPVLNTEGKTQLYIGRAIKNIMQTMTSVEEVMAYLKTVDLSSLSSSMLVFVDKSGTYLIVEGDELVIGEEPEKSFSNFYYSQIDSLEEVTLPWFNTGQEFLKKTDANASINYCSSVMENYTQIAKDLFSTQFTTVYDLSTLKIRVYLYHDFTQFSEIDLKQELLKGNQKIMMVDLFPKTSIARKFYDQYNDSENPILFLQEQMNPDMYSEKELLKMEFNETINLLGYEWLNQKKNPEAAIKIFKYGTSLMPNDSDLYDSLGEAYLENDDWEQSVLNYAKSLELNPKNDNAIEKLQLVKEYRAKFKEKTFKQLAKLIDQYAEATLKNGNINSIALAVYKDGLGYQNYYGEIDKGADNKPSDNSEYEIASITKTFTGALVAKAVLDGKLHLDDDIRKYLDGDYSNLEYQGQAVTIKNLLTHSIGFDEGDENGLKAISNKINRGAFNSNEVRYTIQDLFDELKSVKISHTPGTVYNYNSVGPELLAYILEKVNKTSYINQLDVFLDDIGMHHTYMQGHNKKSKNLVNSYRDGNLATINVSPLYGAAGGAISTLPDLAIYMKYLLEHKDEAWVREASRSLFVDEEDDENIGYLWQNIGYAEEEGYYYSKTGTSNGVQSGVLICPDSDYGIVVIVNNTGDEAYKDWTTLFFRDIEPDLIKYPKINLYALTKPDFIRNKAIGLAKFNTLKNKKEAYFNTNLSWTLNRIGYELINENKLKKAIEIFQFAIENDPNNANLYDSLGEAYFLDNDYEKALVNYKKSLELNPSNDNAKEYINKINLKLKNEKGSSSKTQCSG</sequence>
<proteinExistence type="predicted"/>
<name>A0ABW3B6B8_9FLAO</name>
<keyword evidence="4" id="KW-1185">Reference proteome</keyword>
<dbReference type="InterPro" id="IPR029055">
    <property type="entry name" value="Ntn_hydrolases_N"/>
</dbReference>
<dbReference type="SMART" id="SM00028">
    <property type="entry name" value="TPR"/>
    <property type="match status" value="3"/>
</dbReference>
<dbReference type="PROSITE" id="PS50293">
    <property type="entry name" value="TPR_REGION"/>
    <property type="match status" value="1"/>
</dbReference>
<dbReference type="InterPro" id="IPR019734">
    <property type="entry name" value="TPR_rpt"/>
</dbReference>
<dbReference type="PROSITE" id="PS50005">
    <property type="entry name" value="TPR"/>
    <property type="match status" value="3"/>
</dbReference>
<dbReference type="EMBL" id="JBHTHY010000011">
    <property type="protein sequence ID" value="MFD0798436.1"/>
    <property type="molecule type" value="Genomic_DNA"/>
</dbReference>